<keyword evidence="1" id="KW-0472">Membrane</keyword>
<gene>
    <name evidence="2" type="ORF">Aocu_14250</name>
</gene>
<dbReference type="InParanoid" id="A0A061ACD4"/>
<evidence type="ECO:0000313" key="2">
    <source>
        <dbReference type="EMBL" id="CDR31498.1"/>
    </source>
</evidence>
<evidence type="ECO:0000313" key="3">
    <source>
        <dbReference type="Proteomes" id="UP000032434"/>
    </source>
</evidence>
<accession>A0A061ACD4</accession>
<dbReference type="Proteomes" id="UP000032434">
    <property type="component" value="Chromosome 1"/>
</dbReference>
<keyword evidence="1" id="KW-0812">Transmembrane</keyword>
<sequence length="146" mass="17116">MEEVKPTTGIKRRTKYIIGITILVIILLIAVVSILIRDHLATLNSDEDFVKHHLMYLDEGASDISFIEATLYINENETYLEIVYDYHYQDIDQTTRYLVNKQSGQFVNGGYEDNYPEFMNKFNDIKSNYEHKIVYSTEDIHRLLGK</sequence>
<name>A0A061ACD4_9MOLU</name>
<dbReference type="RefSeq" id="WP_045749905.1">
    <property type="nucleotide sequence ID" value="NZ_FUZK01000004.1"/>
</dbReference>
<dbReference type="PATRIC" id="fig|35623.3.peg.1426"/>
<dbReference type="HOGENOM" id="CLU_147806_0_0_14"/>
<dbReference type="EMBL" id="LK028559">
    <property type="protein sequence ID" value="CDR31498.1"/>
    <property type="molecule type" value="Genomic_DNA"/>
</dbReference>
<proteinExistence type="predicted"/>
<dbReference type="KEGG" id="aoc:Aocu_14250"/>
<dbReference type="OrthoDB" id="9944430at2"/>
<dbReference type="AlphaFoldDB" id="A0A061ACD4"/>
<keyword evidence="1" id="KW-1133">Transmembrane helix</keyword>
<organism evidence="2 3">
    <name type="scientific">Acholeplasma oculi</name>
    <dbReference type="NCBI Taxonomy" id="35623"/>
    <lineage>
        <taxon>Bacteria</taxon>
        <taxon>Bacillati</taxon>
        <taxon>Mycoplasmatota</taxon>
        <taxon>Mollicutes</taxon>
        <taxon>Acholeplasmatales</taxon>
        <taxon>Acholeplasmataceae</taxon>
        <taxon>Acholeplasma</taxon>
    </lineage>
</organism>
<feature type="transmembrane region" description="Helical" evidence="1">
    <location>
        <begin position="16"/>
        <end position="36"/>
    </location>
</feature>
<evidence type="ECO:0008006" key="4">
    <source>
        <dbReference type="Google" id="ProtNLM"/>
    </source>
</evidence>
<keyword evidence="3" id="KW-1185">Reference proteome</keyword>
<protein>
    <recommendedName>
        <fullName evidence="4">DUF3139 domain-containing protein</fullName>
    </recommendedName>
</protein>
<reference evidence="3" key="1">
    <citation type="submission" date="2014-05" db="EMBL/GenBank/DDBJ databases">
        <authorList>
            <person name="Kube M."/>
        </authorList>
    </citation>
    <scope>NUCLEOTIDE SEQUENCE [LARGE SCALE GENOMIC DNA]</scope>
</reference>
<evidence type="ECO:0000256" key="1">
    <source>
        <dbReference type="SAM" id="Phobius"/>
    </source>
</evidence>